<dbReference type="EMBL" id="CP036263">
    <property type="protein sequence ID" value="QDS99629.1"/>
    <property type="molecule type" value="Genomic_DNA"/>
</dbReference>
<reference evidence="3 4" key="1">
    <citation type="submission" date="2019-02" db="EMBL/GenBank/DDBJ databases">
        <title>Deep-cultivation of Planctomycetes and their phenomic and genomic characterization uncovers novel biology.</title>
        <authorList>
            <person name="Wiegand S."/>
            <person name="Jogler M."/>
            <person name="Boedeker C."/>
            <person name="Pinto D."/>
            <person name="Vollmers J."/>
            <person name="Rivas-Marin E."/>
            <person name="Kohn T."/>
            <person name="Peeters S.H."/>
            <person name="Heuer A."/>
            <person name="Rast P."/>
            <person name="Oberbeckmann S."/>
            <person name="Bunk B."/>
            <person name="Jeske O."/>
            <person name="Meyerdierks A."/>
            <person name="Storesund J.E."/>
            <person name="Kallscheuer N."/>
            <person name="Luecker S."/>
            <person name="Lage O.M."/>
            <person name="Pohl T."/>
            <person name="Merkel B.J."/>
            <person name="Hornburger P."/>
            <person name="Mueller R.-W."/>
            <person name="Bruemmer F."/>
            <person name="Labrenz M."/>
            <person name="Spormann A.M."/>
            <person name="Op den Camp H."/>
            <person name="Overmann J."/>
            <person name="Amann R."/>
            <person name="Jetten M.S.M."/>
            <person name="Mascher T."/>
            <person name="Medema M.H."/>
            <person name="Devos D.P."/>
            <person name="Kaster A.-K."/>
            <person name="Ovreas L."/>
            <person name="Rohde M."/>
            <person name="Galperin M.Y."/>
            <person name="Jogler C."/>
        </authorList>
    </citation>
    <scope>NUCLEOTIDE SEQUENCE [LARGE SCALE GENOMIC DNA]</scope>
    <source>
        <strain evidence="3 4">HG15A2</strain>
    </source>
</reference>
<evidence type="ECO:0000256" key="1">
    <source>
        <dbReference type="SAM" id="MobiDB-lite"/>
    </source>
</evidence>
<evidence type="ECO:0008006" key="5">
    <source>
        <dbReference type="Google" id="ProtNLM"/>
    </source>
</evidence>
<dbReference type="OrthoDB" id="264197at2"/>
<gene>
    <name evidence="3" type="ORF">HG15A2_29550</name>
</gene>
<sequence precursor="true">MTKKAPRHDFLAITATAALLLAPQPASAKVTQEVRDGYQITRRVSQRQVPVTEMRDQTQTTYKQQITTDNYQSQQLYSVPVTQYQMVSKLKGRWNPLVTPYWTHEMRPVTTWQQQVGTVSVPVTRSAWVPETRTVQVPVTTYRTAEEVTETRVALSPTAGRSSNTALADTRGPSATLAARPSTSLPSSNRTAIAAKPLGGVALENDPPRQATGWRPPTGGRY</sequence>
<evidence type="ECO:0000256" key="2">
    <source>
        <dbReference type="SAM" id="SignalP"/>
    </source>
</evidence>
<name>A0A517MXN9_9BACT</name>
<proteinExistence type="predicted"/>
<organism evidence="3 4">
    <name type="scientific">Adhaeretor mobilis</name>
    <dbReference type="NCBI Taxonomy" id="1930276"/>
    <lineage>
        <taxon>Bacteria</taxon>
        <taxon>Pseudomonadati</taxon>
        <taxon>Planctomycetota</taxon>
        <taxon>Planctomycetia</taxon>
        <taxon>Pirellulales</taxon>
        <taxon>Lacipirellulaceae</taxon>
        <taxon>Adhaeretor</taxon>
    </lineage>
</organism>
<feature type="chain" id="PRO_5022167077" description="Secreted protein" evidence="2">
    <location>
        <begin position="29"/>
        <end position="222"/>
    </location>
</feature>
<accession>A0A517MXN9</accession>
<protein>
    <recommendedName>
        <fullName evidence="5">Secreted protein</fullName>
    </recommendedName>
</protein>
<dbReference type="KEGG" id="amob:HG15A2_29550"/>
<keyword evidence="4" id="KW-1185">Reference proteome</keyword>
<feature type="region of interest" description="Disordered" evidence="1">
    <location>
        <begin position="154"/>
        <end position="222"/>
    </location>
</feature>
<evidence type="ECO:0000313" key="4">
    <source>
        <dbReference type="Proteomes" id="UP000319852"/>
    </source>
</evidence>
<dbReference type="Proteomes" id="UP000319852">
    <property type="component" value="Chromosome"/>
</dbReference>
<keyword evidence="2" id="KW-0732">Signal</keyword>
<dbReference type="AlphaFoldDB" id="A0A517MXN9"/>
<feature type="signal peptide" evidence="2">
    <location>
        <begin position="1"/>
        <end position="28"/>
    </location>
</feature>
<dbReference type="RefSeq" id="WP_145060815.1">
    <property type="nucleotide sequence ID" value="NZ_CP036263.1"/>
</dbReference>
<evidence type="ECO:0000313" key="3">
    <source>
        <dbReference type="EMBL" id="QDS99629.1"/>
    </source>
</evidence>
<feature type="compositionally biased region" description="Polar residues" evidence="1">
    <location>
        <begin position="181"/>
        <end position="191"/>
    </location>
</feature>